<evidence type="ECO:0000313" key="1">
    <source>
        <dbReference type="EMBL" id="KAH9372163.1"/>
    </source>
</evidence>
<accession>A0A9J6GAF5</accession>
<organism evidence="1 2">
    <name type="scientific">Haemaphysalis longicornis</name>
    <name type="common">Bush tick</name>
    <dbReference type="NCBI Taxonomy" id="44386"/>
    <lineage>
        <taxon>Eukaryota</taxon>
        <taxon>Metazoa</taxon>
        <taxon>Ecdysozoa</taxon>
        <taxon>Arthropoda</taxon>
        <taxon>Chelicerata</taxon>
        <taxon>Arachnida</taxon>
        <taxon>Acari</taxon>
        <taxon>Parasitiformes</taxon>
        <taxon>Ixodida</taxon>
        <taxon>Ixodoidea</taxon>
        <taxon>Ixodidae</taxon>
        <taxon>Haemaphysalinae</taxon>
        <taxon>Haemaphysalis</taxon>
    </lineage>
</organism>
<reference evidence="1 2" key="1">
    <citation type="journal article" date="2020" name="Cell">
        <title>Large-Scale Comparative Analyses of Tick Genomes Elucidate Their Genetic Diversity and Vector Capacities.</title>
        <authorList>
            <consortium name="Tick Genome and Microbiome Consortium (TIGMIC)"/>
            <person name="Jia N."/>
            <person name="Wang J."/>
            <person name="Shi W."/>
            <person name="Du L."/>
            <person name="Sun Y."/>
            <person name="Zhan W."/>
            <person name="Jiang J.F."/>
            <person name="Wang Q."/>
            <person name="Zhang B."/>
            <person name="Ji P."/>
            <person name="Bell-Sakyi L."/>
            <person name="Cui X.M."/>
            <person name="Yuan T.T."/>
            <person name="Jiang B.G."/>
            <person name="Yang W.F."/>
            <person name="Lam T.T."/>
            <person name="Chang Q.C."/>
            <person name="Ding S.J."/>
            <person name="Wang X.J."/>
            <person name="Zhu J.G."/>
            <person name="Ruan X.D."/>
            <person name="Zhao L."/>
            <person name="Wei J.T."/>
            <person name="Ye R.Z."/>
            <person name="Que T.C."/>
            <person name="Du C.H."/>
            <person name="Zhou Y.H."/>
            <person name="Cheng J.X."/>
            <person name="Dai P.F."/>
            <person name="Guo W.B."/>
            <person name="Han X.H."/>
            <person name="Huang E.J."/>
            <person name="Li L.F."/>
            <person name="Wei W."/>
            <person name="Gao Y.C."/>
            <person name="Liu J.Z."/>
            <person name="Shao H.Z."/>
            <person name="Wang X."/>
            <person name="Wang C.C."/>
            <person name="Yang T.C."/>
            <person name="Huo Q.B."/>
            <person name="Li W."/>
            <person name="Chen H.Y."/>
            <person name="Chen S.E."/>
            <person name="Zhou L.G."/>
            <person name="Ni X.B."/>
            <person name="Tian J.H."/>
            <person name="Sheng Y."/>
            <person name="Liu T."/>
            <person name="Pan Y.S."/>
            <person name="Xia L.Y."/>
            <person name="Li J."/>
            <person name="Zhao F."/>
            <person name="Cao W.C."/>
        </authorList>
    </citation>
    <scope>NUCLEOTIDE SEQUENCE [LARGE SCALE GENOMIC DNA]</scope>
    <source>
        <strain evidence="1">HaeL-2018</strain>
    </source>
</reference>
<dbReference type="EMBL" id="JABSTR010000005">
    <property type="protein sequence ID" value="KAH9372163.1"/>
    <property type="molecule type" value="Genomic_DNA"/>
</dbReference>
<protein>
    <submittedName>
        <fullName evidence="1">Uncharacterized protein</fullName>
    </submittedName>
</protein>
<sequence>MVTASVFGVGQVTKKKTPIALCAAKTIHCLHHGAAAVKRHSRNKKHVELCKALRGPDGTLKRPPTVQAVLDFTGASNIMSHADAVTASEARLLWLLHCVNCHTAGRTQRRLCTMRCFQTRKFAKDFSCSRKKYPTLSQTALVRILKVLYQKN</sequence>
<dbReference type="VEuPathDB" id="VectorBase:HLOH_045504"/>
<keyword evidence="2" id="KW-1185">Reference proteome</keyword>
<comment type="caution">
    <text evidence="1">The sequence shown here is derived from an EMBL/GenBank/DDBJ whole genome shotgun (WGS) entry which is preliminary data.</text>
</comment>
<dbReference type="AlphaFoldDB" id="A0A9J6GAF5"/>
<evidence type="ECO:0000313" key="2">
    <source>
        <dbReference type="Proteomes" id="UP000821853"/>
    </source>
</evidence>
<dbReference type="Proteomes" id="UP000821853">
    <property type="component" value="Chromosome 3"/>
</dbReference>
<gene>
    <name evidence="1" type="ORF">HPB48_009704</name>
</gene>
<name>A0A9J6GAF5_HAELO</name>
<proteinExistence type="predicted"/>